<dbReference type="Proteomes" id="UP000004840">
    <property type="component" value="Unassembled WGS sequence"/>
</dbReference>
<accession>G7HVM7</accession>
<name>G7HVM7_9CORY</name>
<proteinExistence type="predicted"/>
<organism evidence="2 3">
    <name type="scientific">Corynebacterium casei UCMA 3821</name>
    <dbReference type="NCBI Taxonomy" id="1110505"/>
    <lineage>
        <taxon>Bacteria</taxon>
        <taxon>Bacillati</taxon>
        <taxon>Actinomycetota</taxon>
        <taxon>Actinomycetes</taxon>
        <taxon>Mycobacteriales</taxon>
        <taxon>Corynebacteriaceae</taxon>
        <taxon>Corynebacterium</taxon>
    </lineage>
</organism>
<sequence length="397" mass="43747">MTNSSTLRTPGQLLSNIPGILGFYPSDSIVLMAFEESDGVLTLGPTLRFDIADVSSTLTEALTAIDYHRCVFIMPFAITTSANTDLHSIANEIFNQAALLEMPITGMWHTTEIAEGEPFGMIARDLNDIHPDFIDMEELPEHWKRGRIENIVNSATMEPFIREGRLPGFDRDEAHAPLHTRNHIIDADTLELTQAQALHAAMIMQDKNTLDNPRYGYDLADLLDECEELIFQASTYGYDAADSCLHDIGLLGVAAMTMANNYVRDLTAATYLDHPEQTAAIMLATSQSFTGEIRNNALCIYAAAQIKRGMPMYAGMALGASQGADRSHSLTTLMLQCYLNGLANNCVDNIYQGSTNARSHHYRQRAQKNQGKKNPPSSGDSSRESRESDTPDFDDAA</sequence>
<evidence type="ECO:0000313" key="3">
    <source>
        <dbReference type="Proteomes" id="UP000004840"/>
    </source>
</evidence>
<feature type="region of interest" description="Disordered" evidence="1">
    <location>
        <begin position="358"/>
        <end position="397"/>
    </location>
</feature>
<evidence type="ECO:0008006" key="4">
    <source>
        <dbReference type="Google" id="ProtNLM"/>
    </source>
</evidence>
<evidence type="ECO:0000313" key="2">
    <source>
        <dbReference type="EMBL" id="CCE54242.1"/>
    </source>
</evidence>
<dbReference type="RefSeq" id="WP_006821801.1">
    <property type="nucleotide sequence ID" value="NZ_CAFW01000015.1"/>
</dbReference>
<comment type="caution">
    <text evidence="2">The sequence shown here is derived from an EMBL/GenBank/DDBJ whole genome shotgun (WGS) entry which is preliminary data.</text>
</comment>
<reference evidence="2 3" key="1">
    <citation type="journal article" date="2012" name="J. Bacteriol.">
        <title>Genome Sequence of Corynebacterium casei UCMA 3821, Isolated from a Smear-Ripened Cheese.</title>
        <authorList>
            <person name="Monnet C."/>
            <person name="Loux V."/>
            <person name="Bento P."/>
            <person name="Gibrat J.F."/>
            <person name="Straub C."/>
            <person name="Bonnarme P."/>
            <person name="Landaud S."/>
            <person name="Irlinger F."/>
        </authorList>
    </citation>
    <scope>NUCLEOTIDE SEQUENCE [LARGE SCALE GENOMIC DNA]</scope>
    <source>
        <strain evidence="2 3">UCMA 3821</strain>
    </source>
</reference>
<protein>
    <recommendedName>
        <fullName evidence="4">DUF4192 domain-containing protein</fullName>
    </recommendedName>
</protein>
<dbReference type="AlphaFoldDB" id="G7HVM7"/>
<dbReference type="InterPro" id="IPR025447">
    <property type="entry name" value="DUF4192"/>
</dbReference>
<dbReference type="Pfam" id="PF13830">
    <property type="entry name" value="DUF4192"/>
    <property type="match status" value="1"/>
</dbReference>
<dbReference type="EMBL" id="CAFW01000015">
    <property type="protein sequence ID" value="CCE54242.1"/>
    <property type="molecule type" value="Genomic_DNA"/>
</dbReference>
<gene>
    <name evidence="2" type="ORF">CCAS_03160</name>
</gene>
<evidence type="ECO:0000256" key="1">
    <source>
        <dbReference type="SAM" id="MobiDB-lite"/>
    </source>
</evidence>